<feature type="domain" description="Peptidase S74" evidence="3">
    <location>
        <begin position="679"/>
        <end position="792"/>
    </location>
</feature>
<evidence type="ECO:0000256" key="1">
    <source>
        <dbReference type="SAM" id="Coils"/>
    </source>
</evidence>
<dbReference type="EMBL" id="CP013118">
    <property type="protein sequence ID" value="ALO16121.1"/>
    <property type="molecule type" value="Genomic_DNA"/>
</dbReference>
<gene>
    <name evidence="4" type="ORF">L21SP5_02497</name>
</gene>
<protein>
    <recommendedName>
        <fullName evidence="3">Peptidase S74 domain-containing protein</fullName>
    </recommendedName>
</protein>
<dbReference type="Gene3D" id="1.10.10.10">
    <property type="entry name" value="Winged helix-like DNA-binding domain superfamily/Winged helix DNA-binding domain"/>
    <property type="match status" value="1"/>
</dbReference>
<keyword evidence="1" id="KW-0175">Coiled coil</keyword>
<reference evidence="4 5" key="1">
    <citation type="submission" date="2015-11" db="EMBL/GenBank/DDBJ databases">
        <title>Description and complete genome sequence of a novel strain predominating in hypersaline microbial mats and representing a new family of the Bacteriodetes phylum.</title>
        <authorList>
            <person name="Spring S."/>
            <person name="Bunk B."/>
            <person name="Sproer C."/>
            <person name="Klenk H.-P."/>
        </authorList>
    </citation>
    <scope>NUCLEOTIDE SEQUENCE [LARGE SCALE GENOMIC DNA]</scope>
    <source>
        <strain evidence="4 5">L21-Spi-D4</strain>
    </source>
</reference>
<evidence type="ECO:0000256" key="2">
    <source>
        <dbReference type="SAM" id="SignalP"/>
    </source>
</evidence>
<dbReference type="InterPro" id="IPR036388">
    <property type="entry name" value="WH-like_DNA-bd_sf"/>
</dbReference>
<dbReference type="KEGG" id="blq:L21SP5_02497"/>
<keyword evidence="2" id="KW-0732">Signal</keyword>
<proteinExistence type="predicted"/>
<feature type="signal peptide" evidence="2">
    <location>
        <begin position="1"/>
        <end position="19"/>
    </location>
</feature>
<evidence type="ECO:0000259" key="3">
    <source>
        <dbReference type="PROSITE" id="PS51688"/>
    </source>
</evidence>
<dbReference type="PATRIC" id="fig|1307839.3.peg.2623"/>
<accession>A0A0S2I169</accession>
<dbReference type="Proteomes" id="UP000064893">
    <property type="component" value="Chromosome"/>
</dbReference>
<evidence type="ECO:0000313" key="5">
    <source>
        <dbReference type="Proteomes" id="UP000064893"/>
    </source>
</evidence>
<dbReference type="PROSITE" id="PS51688">
    <property type="entry name" value="ICA"/>
    <property type="match status" value="1"/>
</dbReference>
<feature type="coiled-coil region" evidence="1">
    <location>
        <begin position="778"/>
        <end position="815"/>
    </location>
</feature>
<dbReference type="InterPro" id="IPR030392">
    <property type="entry name" value="S74_ICA"/>
</dbReference>
<name>A0A0S2I169_9BACT</name>
<dbReference type="AlphaFoldDB" id="A0A0S2I169"/>
<feature type="chain" id="PRO_5006599528" description="Peptidase S74 domain-containing protein" evidence="2">
    <location>
        <begin position="20"/>
        <end position="820"/>
    </location>
</feature>
<dbReference type="OrthoDB" id="952861at2"/>
<dbReference type="STRING" id="1307839.L21SP5_02497"/>
<keyword evidence="5" id="KW-1185">Reference proteome</keyword>
<organism evidence="4 5">
    <name type="scientific">Salinivirga cyanobacteriivorans</name>
    <dbReference type="NCBI Taxonomy" id="1307839"/>
    <lineage>
        <taxon>Bacteria</taxon>
        <taxon>Pseudomonadati</taxon>
        <taxon>Bacteroidota</taxon>
        <taxon>Bacteroidia</taxon>
        <taxon>Bacteroidales</taxon>
        <taxon>Salinivirgaceae</taxon>
        <taxon>Salinivirga</taxon>
    </lineage>
</organism>
<sequence length="820" mass="88779" precursor="true">MKVLILFLSIVLLAKFSLSQNITLSDDDNYEAHSSAMVDIYSKTKGLLVPRVTNTEMNSIATPANGLIVYNSSFNNYYYWDGADWKIVAVSEYFQSNGDTVFITGDGKRFGIGTRSPMGRLTVMGDSTATSDEPLFEVKNSQGEIIFAVYENEVQVNFKEDSSKALKGGFAVGGLTSGKSEPTEYLRITPDSVRIYIDDSSTKAQKGGFAVGGLTSGKANHNKYFLLNQDSTRIYHKTGLKAQKGGFAVGGLTGGKSIPENYLTVERDSTRIYVNENAKAQKGGFAVGGLTGGKGGAQFLSLTPENYFIGHESGLNTTGTYNAFIGYQSGYSNTSGNQNLFFGYQAGYHNTTGNNNTFLGNRSGYLNEEGFYNVYIGYNSGYVSGVDGIYKNYRNVFIGAHAGYEASGVSSGVYIGYDAGRYNVNGARNTFIGGESGKYNTLGYDNTFLGNKSGHKMIDGMGNTHLGSYAGYSDTAGFRNTFVGSSAARSLQEGYRNVFVGAWAGEDKTSGSYNVLLGFGAGKTSETSDNNIFIGTYAGENTTGNSNVFIGHNVGQNIDVSNTLLIGNSSTSQLIYGEFDNEIVALNANVGIGTNSPDSNAKLEVTGNVFASGGDFIAASTNGVINVGGGAMSSTANVISDGTVNNEYATGDEDLYIYDDLEVDGSTYKTGSGTWITQSDRRLKKDIRPYQDGLSKLLKINPVFFRYNELAKSRSDKEYVGIIAQEIKEIMPYAVDLTPVNKKEIEGTNGEISRTEWDGQTYYTFDPASLTFMLINAVKEQQKIIEKQQLKLRALENKSRDFDKLKNELDALKKAVEQLK</sequence>
<dbReference type="Pfam" id="PF13884">
    <property type="entry name" value="Peptidase_S74"/>
    <property type="match status" value="1"/>
</dbReference>
<dbReference type="RefSeq" id="WP_157754647.1">
    <property type="nucleotide sequence ID" value="NZ_CP013118.1"/>
</dbReference>
<evidence type="ECO:0000313" key="4">
    <source>
        <dbReference type="EMBL" id="ALO16121.1"/>
    </source>
</evidence>